<organism evidence="2 3">
    <name type="scientific">Chryseobacterium arachidis</name>
    <dbReference type="NCBI Taxonomy" id="1416778"/>
    <lineage>
        <taxon>Bacteria</taxon>
        <taxon>Pseudomonadati</taxon>
        <taxon>Bacteroidota</taxon>
        <taxon>Flavobacteriia</taxon>
        <taxon>Flavobacteriales</taxon>
        <taxon>Weeksellaceae</taxon>
        <taxon>Chryseobacterium group</taxon>
        <taxon>Chryseobacterium</taxon>
    </lineage>
</organism>
<dbReference type="AlphaFoldDB" id="A0A1M5CSB7"/>
<sequence>MRYFNLFSDILITKGASRILISDLQRNISEVFPLEFFHVIEELKTKSIEQILSRYDIESKLLFEEYIEFFLEEEYGFISYNDWDKNFVPYSFSHHEPSKINNIFLELDDFSIFEKIKQSIENLGVQYLSICSSRKILIKEILEIESIFDGTSLEGIEIYCPYHEEINDNSLKALDKSFKRIYNLVFYNCNVKFHDFNEDSVFNFTEDNLNIKKCGIVDLKYFSTNIPKIIESKNYNSCLFKKVGIDSEGNIKNCPAFEESYGNIYKNSLEDIVKIQGFKKYWNITKNEIEICKDCEFRYICTDCRAYTEKTHINKDGLDISKPLKCGYNPYTGEWEEWSLNPLKQMAIKYYDMYGLLKID</sequence>
<dbReference type="InterPro" id="IPR058240">
    <property type="entry name" value="rSAM_sf"/>
</dbReference>
<evidence type="ECO:0000259" key="1">
    <source>
        <dbReference type="Pfam" id="PF13186"/>
    </source>
</evidence>
<dbReference type="InterPro" id="IPR026497">
    <property type="entry name" value="GRASP-with-SPASM"/>
</dbReference>
<proteinExistence type="predicted"/>
<dbReference type="Gene3D" id="3.20.20.70">
    <property type="entry name" value="Aldolase class I"/>
    <property type="match status" value="1"/>
</dbReference>
<evidence type="ECO:0000313" key="3">
    <source>
        <dbReference type="Proteomes" id="UP000184518"/>
    </source>
</evidence>
<accession>A0A1M5CSB7</accession>
<protein>
    <submittedName>
        <fullName evidence="2">SPASM domain peptide maturase, grasp-with-spasm system</fullName>
    </submittedName>
</protein>
<name>A0A1M5CSB7_9FLAO</name>
<reference evidence="3" key="1">
    <citation type="submission" date="2016-11" db="EMBL/GenBank/DDBJ databases">
        <authorList>
            <person name="Varghese N."/>
            <person name="Submissions S."/>
        </authorList>
    </citation>
    <scope>NUCLEOTIDE SEQUENCE [LARGE SCALE GENOMIC DNA]</scope>
    <source>
        <strain evidence="3">DSM 27619</strain>
    </source>
</reference>
<dbReference type="RefSeq" id="WP_072957261.1">
    <property type="nucleotide sequence ID" value="NZ_FQUT01000005.1"/>
</dbReference>
<dbReference type="NCBIfam" id="TIGR04085">
    <property type="entry name" value="rSAM_more_4Fe4S"/>
    <property type="match status" value="1"/>
</dbReference>
<dbReference type="NCBIfam" id="TIGR04193">
    <property type="entry name" value="SPASM_w_grasp"/>
    <property type="match status" value="1"/>
</dbReference>
<gene>
    <name evidence="2" type="ORF">SAMN05443633_10533</name>
</gene>
<dbReference type="SUPFAM" id="SSF102114">
    <property type="entry name" value="Radical SAM enzymes"/>
    <property type="match status" value="1"/>
</dbReference>
<dbReference type="OrthoDB" id="1073749at2"/>
<dbReference type="Proteomes" id="UP000184518">
    <property type="component" value="Unassembled WGS sequence"/>
</dbReference>
<keyword evidence="3" id="KW-1185">Reference proteome</keyword>
<feature type="domain" description="4Fe4S-binding SPASM" evidence="1">
    <location>
        <begin position="239"/>
        <end position="296"/>
    </location>
</feature>
<dbReference type="STRING" id="1416778.SAMN05443633_10533"/>
<evidence type="ECO:0000313" key="2">
    <source>
        <dbReference type="EMBL" id="SHF57517.1"/>
    </source>
</evidence>
<dbReference type="InterPro" id="IPR023885">
    <property type="entry name" value="4Fe4S-binding_SPASM_dom"/>
</dbReference>
<dbReference type="InterPro" id="IPR013785">
    <property type="entry name" value="Aldolase_TIM"/>
</dbReference>
<dbReference type="Pfam" id="PF13186">
    <property type="entry name" value="SPASM"/>
    <property type="match status" value="1"/>
</dbReference>
<dbReference type="EMBL" id="FQUT01000005">
    <property type="protein sequence ID" value="SHF57517.1"/>
    <property type="molecule type" value="Genomic_DNA"/>
</dbReference>